<name>X0YIG8_9ZZZZ</name>
<dbReference type="AlphaFoldDB" id="X0YIG8"/>
<dbReference type="EMBL" id="BART01005972">
    <property type="protein sequence ID" value="GAG55849.1"/>
    <property type="molecule type" value="Genomic_DNA"/>
</dbReference>
<gene>
    <name evidence="1" type="ORF">S01H4_13571</name>
</gene>
<evidence type="ECO:0000313" key="1">
    <source>
        <dbReference type="EMBL" id="GAG55849.1"/>
    </source>
</evidence>
<accession>X0YIG8</accession>
<comment type="caution">
    <text evidence="1">The sequence shown here is derived from an EMBL/GenBank/DDBJ whole genome shotgun (WGS) entry which is preliminary data.</text>
</comment>
<protein>
    <submittedName>
        <fullName evidence="1">Uncharacterized protein</fullName>
    </submittedName>
</protein>
<reference evidence="1" key="1">
    <citation type="journal article" date="2014" name="Front. Microbiol.">
        <title>High frequency of phylogenetically diverse reductive dehalogenase-homologous genes in deep subseafloor sedimentary metagenomes.</title>
        <authorList>
            <person name="Kawai M."/>
            <person name="Futagami T."/>
            <person name="Toyoda A."/>
            <person name="Takaki Y."/>
            <person name="Nishi S."/>
            <person name="Hori S."/>
            <person name="Arai W."/>
            <person name="Tsubouchi T."/>
            <person name="Morono Y."/>
            <person name="Uchiyama I."/>
            <person name="Ito T."/>
            <person name="Fujiyama A."/>
            <person name="Inagaki F."/>
            <person name="Takami H."/>
        </authorList>
    </citation>
    <scope>NUCLEOTIDE SEQUENCE</scope>
    <source>
        <strain evidence="1">Expedition CK06-06</strain>
    </source>
</reference>
<sequence>MKTIMSSFVLSFTKKAYLRESLPHGKFDKNNTRVTKLVKKIKEF</sequence>
<proteinExistence type="predicted"/>
<organism evidence="1">
    <name type="scientific">marine sediment metagenome</name>
    <dbReference type="NCBI Taxonomy" id="412755"/>
    <lineage>
        <taxon>unclassified sequences</taxon>
        <taxon>metagenomes</taxon>
        <taxon>ecological metagenomes</taxon>
    </lineage>
</organism>